<keyword evidence="1" id="KW-0472">Membrane</keyword>
<evidence type="ECO:0000313" key="2">
    <source>
        <dbReference type="EMBL" id="SKA76876.1"/>
    </source>
</evidence>
<accession>A0A1T4WHR4</accession>
<keyword evidence="3" id="KW-1185">Reference proteome</keyword>
<dbReference type="Proteomes" id="UP000190027">
    <property type="component" value="Unassembled WGS sequence"/>
</dbReference>
<reference evidence="2 3" key="1">
    <citation type="submission" date="2017-02" db="EMBL/GenBank/DDBJ databases">
        <authorList>
            <person name="Peterson S.W."/>
        </authorList>
    </citation>
    <scope>NUCLEOTIDE SEQUENCE [LARGE SCALE GENOMIC DNA]</scope>
    <source>
        <strain evidence="2 3">DSM 16080</strain>
    </source>
</reference>
<keyword evidence="1" id="KW-1133">Transmembrane helix</keyword>
<dbReference type="AlphaFoldDB" id="A0A1T4WHR4"/>
<name>A0A1T4WHR4_9BACT</name>
<gene>
    <name evidence="2" type="ORF">SAMN02745704_00892</name>
</gene>
<evidence type="ECO:0000256" key="1">
    <source>
        <dbReference type="SAM" id="Phobius"/>
    </source>
</evidence>
<proteinExistence type="predicted"/>
<dbReference type="EMBL" id="FUYC01000003">
    <property type="protein sequence ID" value="SKA76876.1"/>
    <property type="molecule type" value="Genomic_DNA"/>
</dbReference>
<sequence length="53" mass="5906">MQGTILFSTLIIFGAGLSLALLRRLKSRGKHCTGRMPIDLDFDAAKSREQNRT</sequence>
<protein>
    <submittedName>
        <fullName evidence="2">PEP-CTERM protein-sorting domain-containing protein</fullName>
    </submittedName>
</protein>
<keyword evidence="1" id="KW-0812">Transmembrane</keyword>
<feature type="transmembrane region" description="Helical" evidence="1">
    <location>
        <begin position="6"/>
        <end position="22"/>
    </location>
</feature>
<organism evidence="2 3">
    <name type="scientific">Paucidesulfovibrio gracilis DSM 16080</name>
    <dbReference type="NCBI Taxonomy" id="1121449"/>
    <lineage>
        <taxon>Bacteria</taxon>
        <taxon>Pseudomonadati</taxon>
        <taxon>Thermodesulfobacteriota</taxon>
        <taxon>Desulfovibrionia</taxon>
        <taxon>Desulfovibrionales</taxon>
        <taxon>Desulfovibrionaceae</taxon>
        <taxon>Paucidesulfovibrio</taxon>
    </lineage>
</organism>
<evidence type="ECO:0000313" key="3">
    <source>
        <dbReference type="Proteomes" id="UP000190027"/>
    </source>
</evidence>
<dbReference type="RefSeq" id="WP_159447128.1">
    <property type="nucleotide sequence ID" value="NZ_FUYC01000003.1"/>
</dbReference>
<dbReference type="STRING" id="1121449.SAMN02745704_00892"/>